<evidence type="ECO:0000259" key="3">
    <source>
        <dbReference type="Pfam" id="PF00296"/>
    </source>
</evidence>
<feature type="domain" description="Luciferase-like" evidence="3">
    <location>
        <begin position="25"/>
        <end position="337"/>
    </location>
</feature>
<evidence type="ECO:0000313" key="4">
    <source>
        <dbReference type="EMBL" id="GAA4967546.1"/>
    </source>
</evidence>
<keyword evidence="1" id="KW-0560">Oxidoreductase</keyword>
<comment type="caution">
    <text evidence="4">The sequence shown here is derived from an EMBL/GenBank/DDBJ whole genome shotgun (WGS) entry which is preliminary data.</text>
</comment>
<keyword evidence="2" id="KW-0503">Monooxygenase</keyword>
<dbReference type="PANTHER" id="PTHR30137:SF8">
    <property type="entry name" value="BLR5498 PROTEIN"/>
    <property type="match status" value="1"/>
</dbReference>
<evidence type="ECO:0000256" key="1">
    <source>
        <dbReference type="ARBA" id="ARBA00023002"/>
    </source>
</evidence>
<evidence type="ECO:0000256" key="2">
    <source>
        <dbReference type="ARBA" id="ARBA00023033"/>
    </source>
</evidence>
<gene>
    <name evidence="4" type="ORF">GCM10023205_35610</name>
</gene>
<keyword evidence="5" id="KW-1185">Reference proteome</keyword>
<dbReference type="InterPro" id="IPR011251">
    <property type="entry name" value="Luciferase-like_dom"/>
</dbReference>
<evidence type="ECO:0000313" key="5">
    <source>
        <dbReference type="Proteomes" id="UP001500466"/>
    </source>
</evidence>
<dbReference type="SUPFAM" id="SSF51679">
    <property type="entry name" value="Bacterial luciferase-like"/>
    <property type="match status" value="1"/>
</dbReference>
<name>A0ABP9HCH2_9ACTN</name>
<dbReference type="Proteomes" id="UP001500466">
    <property type="component" value="Unassembled WGS sequence"/>
</dbReference>
<dbReference type="PANTHER" id="PTHR30137">
    <property type="entry name" value="LUCIFERASE-LIKE MONOOXYGENASE"/>
    <property type="match status" value="1"/>
</dbReference>
<dbReference type="InterPro" id="IPR036661">
    <property type="entry name" value="Luciferase-like_sf"/>
</dbReference>
<reference evidence="5" key="1">
    <citation type="journal article" date="2019" name="Int. J. Syst. Evol. Microbiol.">
        <title>The Global Catalogue of Microorganisms (GCM) 10K type strain sequencing project: providing services to taxonomists for standard genome sequencing and annotation.</title>
        <authorList>
            <consortium name="The Broad Institute Genomics Platform"/>
            <consortium name="The Broad Institute Genome Sequencing Center for Infectious Disease"/>
            <person name="Wu L."/>
            <person name="Ma J."/>
        </authorList>
    </citation>
    <scope>NUCLEOTIDE SEQUENCE [LARGE SCALE GENOMIC DNA]</scope>
    <source>
        <strain evidence="5">JCM 17986</strain>
    </source>
</reference>
<dbReference type="RefSeq" id="WP_345676489.1">
    <property type="nucleotide sequence ID" value="NZ_BAABHS010000011.1"/>
</dbReference>
<dbReference type="EMBL" id="BAABHS010000011">
    <property type="protein sequence ID" value="GAA4967546.1"/>
    <property type="molecule type" value="Genomic_DNA"/>
</dbReference>
<organism evidence="4 5">
    <name type="scientific">Yinghuangia aomiensis</name>
    <dbReference type="NCBI Taxonomy" id="676205"/>
    <lineage>
        <taxon>Bacteria</taxon>
        <taxon>Bacillati</taxon>
        <taxon>Actinomycetota</taxon>
        <taxon>Actinomycetes</taxon>
        <taxon>Kitasatosporales</taxon>
        <taxon>Streptomycetaceae</taxon>
        <taxon>Yinghuangia</taxon>
    </lineage>
</organism>
<accession>A0ABP9HCH2</accession>
<dbReference type="InterPro" id="IPR050766">
    <property type="entry name" value="Bact_Lucif_Oxidored"/>
</dbReference>
<protein>
    <submittedName>
        <fullName evidence="4">LLM class flavin-dependent oxidoreductase</fullName>
    </submittedName>
</protein>
<proteinExistence type="predicted"/>
<sequence>MLFSMGFEAQLAHPTPERERRLILDCVDQAVFAEEMGFDRIWAPEHHSLKWYAHMSAPEVFLTYVAARTSRIRVGHGVVLMPFKYNHPVRVAERAAMLDLLSGGRLDLGAGRGATRQEMTLCDVDPERTYLEVEESLRMIAQMWRTDEFSWDGELSIAPHPILPRPVQLPHPPLFMACSKVDTVRLAAEYGVGALVLGFDGIDEIREYHDAYREACASRTGERFVSDRVNDHFSALLPTIVLDDAEEAFRIGARGQRFFAESLAHWYGGGPPPAQDTEDVDNVAEIAAARDRVVAKLHEANVPVTPKALSTFNIDHAYGSADHAAGFVERLRDVGVDEVMLMIQMGTVPQDVCMETIRQWGTKIIPRFR</sequence>
<dbReference type="Pfam" id="PF00296">
    <property type="entry name" value="Bac_luciferase"/>
    <property type="match status" value="1"/>
</dbReference>
<dbReference type="Gene3D" id="3.20.20.30">
    <property type="entry name" value="Luciferase-like domain"/>
    <property type="match status" value="1"/>
</dbReference>